<feature type="domain" description="RDD" evidence="7">
    <location>
        <begin position="13"/>
        <end position="159"/>
    </location>
</feature>
<dbReference type="EMBL" id="FOAA01000011">
    <property type="protein sequence ID" value="SEL20392.1"/>
    <property type="molecule type" value="Genomic_DNA"/>
</dbReference>
<accession>A0A1H7N9X3</accession>
<sequence>MTETAKPSSHKPVGLLRRMACWMYDGLLALSALMLTTLLVTVVTGLTVDHPLYPAYVLLILGVAFFYFGWFWTHSGITLAMQTWRVRLVNFQGQPATWVQALRRFVLAMSQWIFLLGGLHAWRQGWWPVALVVALIVVAGLIWTLRHPQKFMLHDRWSGTRLIRLPDHKAGQV</sequence>
<keyword evidence="4 6" id="KW-1133">Transmembrane helix</keyword>
<evidence type="ECO:0000256" key="5">
    <source>
        <dbReference type="ARBA" id="ARBA00023136"/>
    </source>
</evidence>
<evidence type="ECO:0000256" key="4">
    <source>
        <dbReference type="ARBA" id="ARBA00022989"/>
    </source>
</evidence>
<evidence type="ECO:0000313" key="9">
    <source>
        <dbReference type="Proteomes" id="UP000199256"/>
    </source>
</evidence>
<evidence type="ECO:0000256" key="6">
    <source>
        <dbReference type="SAM" id="Phobius"/>
    </source>
</evidence>
<feature type="transmembrane region" description="Helical" evidence="6">
    <location>
        <begin position="125"/>
        <end position="145"/>
    </location>
</feature>
<proteinExistence type="predicted"/>
<evidence type="ECO:0000256" key="1">
    <source>
        <dbReference type="ARBA" id="ARBA00004651"/>
    </source>
</evidence>
<evidence type="ECO:0000259" key="7">
    <source>
        <dbReference type="Pfam" id="PF06271"/>
    </source>
</evidence>
<evidence type="ECO:0000313" key="8">
    <source>
        <dbReference type="EMBL" id="SEL20392.1"/>
    </source>
</evidence>
<evidence type="ECO:0000256" key="3">
    <source>
        <dbReference type="ARBA" id="ARBA00022692"/>
    </source>
</evidence>
<dbReference type="InterPro" id="IPR051791">
    <property type="entry name" value="Pra-immunoreactive"/>
</dbReference>
<keyword evidence="9" id="KW-1185">Reference proteome</keyword>
<feature type="transmembrane region" description="Helical" evidence="6">
    <location>
        <begin position="55"/>
        <end position="80"/>
    </location>
</feature>
<dbReference type="Proteomes" id="UP000199256">
    <property type="component" value="Unassembled WGS sequence"/>
</dbReference>
<feature type="transmembrane region" description="Helical" evidence="6">
    <location>
        <begin position="21"/>
        <end position="43"/>
    </location>
</feature>
<keyword evidence="2" id="KW-1003">Cell membrane</keyword>
<comment type="subcellular location">
    <subcellularLocation>
        <location evidence="1">Cell membrane</location>
        <topology evidence="1">Multi-pass membrane protein</topology>
    </subcellularLocation>
</comment>
<keyword evidence="3 6" id="KW-0812">Transmembrane</keyword>
<dbReference type="AlphaFoldDB" id="A0A1H7N9X3"/>
<dbReference type="OrthoDB" id="9793824at2"/>
<keyword evidence="5 6" id="KW-0472">Membrane</keyword>
<dbReference type="PANTHER" id="PTHR36115:SF10">
    <property type="entry name" value="RDD DOMAIN-CONTAINING PROTEIN"/>
    <property type="match status" value="1"/>
</dbReference>
<dbReference type="RefSeq" id="WP_090254084.1">
    <property type="nucleotide sequence ID" value="NZ_FOAA01000011.1"/>
</dbReference>
<reference evidence="9" key="1">
    <citation type="submission" date="2016-10" db="EMBL/GenBank/DDBJ databases">
        <authorList>
            <person name="Varghese N."/>
            <person name="Submissions S."/>
        </authorList>
    </citation>
    <scope>NUCLEOTIDE SEQUENCE [LARGE SCALE GENOMIC DNA]</scope>
    <source>
        <strain evidence="9">DSM 241</strain>
    </source>
</reference>
<dbReference type="GO" id="GO:0005886">
    <property type="term" value="C:plasma membrane"/>
    <property type="evidence" value="ECO:0007669"/>
    <property type="project" value="UniProtKB-SubCell"/>
</dbReference>
<gene>
    <name evidence="8" type="ORF">SAMN05444515_11164</name>
</gene>
<protein>
    <submittedName>
        <fullName evidence="8">Uncharacterized membrane protein YckC, RDD family</fullName>
    </submittedName>
</protein>
<dbReference type="InterPro" id="IPR010432">
    <property type="entry name" value="RDD"/>
</dbReference>
<dbReference type="PANTHER" id="PTHR36115">
    <property type="entry name" value="PROLINE-RICH ANTIGEN HOMOLOG-RELATED"/>
    <property type="match status" value="1"/>
</dbReference>
<name>A0A1H7N9X3_9GAMM</name>
<dbReference type="STRING" id="1396821.SAMN05444515_11164"/>
<organism evidence="8 9">
    <name type="scientific">Ectothiorhodospira marina</name>
    <dbReference type="NCBI Taxonomy" id="1396821"/>
    <lineage>
        <taxon>Bacteria</taxon>
        <taxon>Pseudomonadati</taxon>
        <taxon>Pseudomonadota</taxon>
        <taxon>Gammaproteobacteria</taxon>
        <taxon>Chromatiales</taxon>
        <taxon>Ectothiorhodospiraceae</taxon>
        <taxon>Ectothiorhodospira</taxon>
    </lineage>
</organism>
<evidence type="ECO:0000256" key="2">
    <source>
        <dbReference type="ARBA" id="ARBA00022475"/>
    </source>
</evidence>
<dbReference type="Pfam" id="PF06271">
    <property type="entry name" value="RDD"/>
    <property type="match status" value="1"/>
</dbReference>
<feature type="transmembrane region" description="Helical" evidence="6">
    <location>
        <begin position="101"/>
        <end position="119"/>
    </location>
</feature>